<gene>
    <name evidence="1" type="ORF">BGT96224V316_LOCUS2706</name>
</gene>
<reference evidence="1 2" key="1">
    <citation type="submission" date="2018-08" db="EMBL/GenBank/DDBJ databases">
        <authorList>
            <person name="Muller C M."/>
        </authorList>
    </citation>
    <scope>NUCLEOTIDE SEQUENCE [LARGE SCALE GENOMIC DNA]</scope>
</reference>
<protein>
    <submittedName>
        <fullName evidence="1">Bgt-50324</fullName>
    </submittedName>
</protein>
<name>A0A9X9ME75_BLUGR</name>
<evidence type="ECO:0000313" key="1">
    <source>
        <dbReference type="EMBL" id="VDB83509.1"/>
    </source>
</evidence>
<accession>A0A9X9ME75</accession>
<evidence type="ECO:0000313" key="2">
    <source>
        <dbReference type="Proteomes" id="UP000324639"/>
    </source>
</evidence>
<dbReference type="EMBL" id="LR026988">
    <property type="protein sequence ID" value="VDB83509.1"/>
    <property type="molecule type" value="Genomic_DNA"/>
</dbReference>
<proteinExistence type="predicted"/>
<keyword evidence="2" id="KW-1185">Reference proteome</keyword>
<dbReference type="AlphaFoldDB" id="A0A9X9ME75"/>
<organism evidence="1 2">
    <name type="scientific">Blumeria graminis f. sp. tritici</name>
    <dbReference type="NCBI Taxonomy" id="62690"/>
    <lineage>
        <taxon>Eukaryota</taxon>
        <taxon>Fungi</taxon>
        <taxon>Dikarya</taxon>
        <taxon>Ascomycota</taxon>
        <taxon>Pezizomycotina</taxon>
        <taxon>Leotiomycetes</taxon>
        <taxon>Erysiphales</taxon>
        <taxon>Erysiphaceae</taxon>
        <taxon>Blumeria</taxon>
    </lineage>
</organism>
<dbReference type="Proteomes" id="UP000324639">
    <property type="component" value="Chromosome Bgt_-05"/>
</dbReference>
<sequence length="55" mass="6621">MNYQESFFHHMDVHSTLVHQYCNFLLSYEMPLWVIRVYILTKELSIAMSLKVISL</sequence>